<protein>
    <submittedName>
        <fullName evidence="2">Uncharacterized protein</fullName>
    </submittedName>
</protein>
<evidence type="ECO:0000313" key="3">
    <source>
        <dbReference type="Proteomes" id="UP001178508"/>
    </source>
</evidence>
<sequence length="128" mass="14099">MQDMITQQKKKKNKISSLTPSSPSPSPWFPKPNCISLYSLLFPADYPSLPPHLTGSLQHPHTRLLSTFSSSPISSAIIPFFHFSLAQLIGHVCTVTWGPDIIAGQILRRLASDLSQLSCTQTPADWKA</sequence>
<organism evidence="2 3">
    <name type="scientific">Xyrichtys novacula</name>
    <name type="common">Pearly razorfish</name>
    <name type="synonym">Hemipteronotus novacula</name>
    <dbReference type="NCBI Taxonomy" id="13765"/>
    <lineage>
        <taxon>Eukaryota</taxon>
        <taxon>Metazoa</taxon>
        <taxon>Chordata</taxon>
        <taxon>Craniata</taxon>
        <taxon>Vertebrata</taxon>
        <taxon>Euteleostomi</taxon>
        <taxon>Actinopterygii</taxon>
        <taxon>Neopterygii</taxon>
        <taxon>Teleostei</taxon>
        <taxon>Neoteleostei</taxon>
        <taxon>Acanthomorphata</taxon>
        <taxon>Eupercaria</taxon>
        <taxon>Labriformes</taxon>
        <taxon>Labridae</taxon>
        <taxon>Xyrichtys</taxon>
    </lineage>
</organism>
<keyword evidence="3" id="KW-1185">Reference proteome</keyword>
<reference evidence="2" key="1">
    <citation type="submission" date="2023-08" db="EMBL/GenBank/DDBJ databases">
        <authorList>
            <person name="Alioto T."/>
            <person name="Alioto T."/>
            <person name="Gomez Garrido J."/>
        </authorList>
    </citation>
    <scope>NUCLEOTIDE SEQUENCE</scope>
</reference>
<accession>A0AAV1FJV6</accession>
<dbReference type="EMBL" id="OY660870">
    <property type="protein sequence ID" value="CAJ1060773.1"/>
    <property type="molecule type" value="Genomic_DNA"/>
</dbReference>
<proteinExistence type="predicted"/>
<dbReference type="Proteomes" id="UP001178508">
    <property type="component" value="Chromosome 7"/>
</dbReference>
<name>A0AAV1FJV6_XYRNO</name>
<feature type="region of interest" description="Disordered" evidence="1">
    <location>
        <begin position="1"/>
        <end position="29"/>
    </location>
</feature>
<evidence type="ECO:0000256" key="1">
    <source>
        <dbReference type="SAM" id="MobiDB-lite"/>
    </source>
</evidence>
<dbReference type="AlphaFoldDB" id="A0AAV1FJV6"/>
<evidence type="ECO:0000313" key="2">
    <source>
        <dbReference type="EMBL" id="CAJ1060773.1"/>
    </source>
</evidence>
<gene>
    <name evidence="2" type="ORF">XNOV1_A024590</name>
</gene>